<dbReference type="EMBL" id="CP024996">
    <property type="protein sequence ID" value="AYR25980.1"/>
    <property type="molecule type" value="Genomic_DNA"/>
</dbReference>
<gene>
    <name evidence="2" type="ORF">RC54_20140</name>
</gene>
<sequence length="73" mass="7588">MLLIVIGIAPVFSAIRAALYKSAAITSGIYLRLMLLPAPATAVASTVAALSPQRHLSMLPTGNNWQQLTVAAA</sequence>
<dbReference type="AlphaFoldDB" id="A0AAD0UAG4"/>
<dbReference type="Proteomes" id="UP000269199">
    <property type="component" value="Chromosome"/>
</dbReference>
<accession>A0AAD0UAG4</accession>
<evidence type="ECO:0000313" key="3">
    <source>
        <dbReference type="Proteomes" id="UP000269199"/>
    </source>
</evidence>
<proteinExistence type="predicted"/>
<feature type="transmembrane region" description="Helical" evidence="1">
    <location>
        <begin position="29"/>
        <end position="50"/>
    </location>
</feature>
<protein>
    <submittedName>
        <fullName evidence="2">Uncharacterized protein</fullName>
    </submittedName>
</protein>
<evidence type="ECO:0000256" key="1">
    <source>
        <dbReference type="SAM" id="Phobius"/>
    </source>
</evidence>
<keyword evidence="1" id="KW-0812">Transmembrane</keyword>
<keyword evidence="1" id="KW-0472">Membrane</keyword>
<dbReference type="RefSeq" id="WP_061788649.1">
    <property type="nucleotide sequence ID" value="NZ_CP024996.1"/>
</dbReference>
<organism evidence="2 3">
    <name type="scientific">Herbaspirillum rubrisubalbicans</name>
    <dbReference type="NCBI Taxonomy" id="80842"/>
    <lineage>
        <taxon>Bacteria</taxon>
        <taxon>Pseudomonadati</taxon>
        <taxon>Pseudomonadota</taxon>
        <taxon>Betaproteobacteria</taxon>
        <taxon>Burkholderiales</taxon>
        <taxon>Oxalobacteraceae</taxon>
        <taxon>Herbaspirillum</taxon>
    </lineage>
</organism>
<name>A0AAD0UAG4_9BURK</name>
<evidence type="ECO:0000313" key="2">
    <source>
        <dbReference type="EMBL" id="AYR25980.1"/>
    </source>
</evidence>
<keyword evidence="1" id="KW-1133">Transmembrane helix</keyword>
<reference evidence="2 3" key="1">
    <citation type="submission" date="2017-11" db="EMBL/GenBank/DDBJ databases">
        <title>Complete genome sequence of Herbaspirillum rubrisubalbicans DSM 11543.</title>
        <authorList>
            <person name="Chen M."/>
            <person name="An Q."/>
        </authorList>
    </citation>
    <scope>NUCLEOTIDE SEQUENCE [LARGE SCALE GENOMIC DNA]</scope>
    <source>
        <strain evidence="2 3">DSM 11543</strain>
    </source>
</reference>